<evidence type="ECO:0000313" key="11">
    <source>
        <dbReference type="Proteomes" id="UP000009022"/>
    </source>
</evidence>
<evidence type="ECO:0000256" key="1">
    <source>
        <dbReference type="ARBA" id="ARBA00004114"/>
    </source>
</evidence>
<evidence type="ECO:0000256" key="4">
    <source>
        <dbReference type="ARBA" id="ARBA00014053"/>
    </source>
</evidence>
<keyword evidence="7" id="KW-0206">Cytoskeleton</keyword>
<organism evidence="10 11">
    <name type="scientific">Trichoplax adhaerens</name>
    <name type="common">Trichoplax reptans</name>
    <dbReference type="NCBI Taxonomy" id="10228"/>
    <lineage>
        <taxon>Eukaryota</taxon>
        <taxon>Metazoa</taxon>
        <taxon>Placozoa</taxon>
        <taxon>Uniplacotomia</taxon>
        <taxon>Trichoplacea</taxon>
        <taxon>Trichoplacidae</taxon>
        <taxon>Trichoplax</taxon>
    </lineage>
</organism>
<feature type="domain" description="Centrosomal CEP44" evidence="9">
    <location>
        <begin position="10"/>
        <end position="130"/>
    </location>
</feature>
<proteinExistence type="predicted"/>
<protein>
    <recommendedName>
        <fullName evidence="4">Centrosomal protein of 44 kDa</fullName>
    </recommendedName>
</protein>
<dbReference type="RefSeq" id="XP_002112978.1">
    <property type="nucleotide sequence ID" value="XM_002112942.1"/>
</dbReference>
<keyword evidence="11" id="KW-1185">Reference proteome</keyword>
<dbReference type="PhylomeDB" id="B3RYR5"/>
<comment type="function">
    <text evidence="8">Centriole-enriched microtubule-binding protein involved in centriole biogenesis. In collaboration with CEP295 and POC1B, is required for the centriole-to-centrosome conversion by ensuring the formation of bona fide centriole wall. Functions as a linker component that maintains centrosome cohesion. Associates with CROCC and regulates its stability and localization to the centrosome.</text>
</comment>
<dbReference type="InterPro" id="IPR033603">
    <property type="entry name" value="CEP44"/>
</dbReference>
<keyword evidence="6" id="KW-0175">Coiled coil</keyword>
<evidence type="ECO:0000256" key="3">
    <source>
        <dbReference type="ARBA" id="ARBA00004647"/>
    </source>
</evidence>
<dbReference type="GO" id="GO:0000922">
    <property type="term" value="C:spindle pole"/>
    <property type="evidence" value="ECO:0007669"/>
    <property type="project" value="UniProtKB-SubCell"/>
</dbReference>
<dbReference type="PANTHER" id="PTHR31477">
    <property type="entry name" value="CENTROSOMAL PROTEIN OF 44 KDA"/>
    <property type="match status" value="1"/>
</dbReference>
<dbReference type="eggNOG" id="ENOG502R3RQ">
    <property type="taxonomic scope" value="Eukaryota"/>
</dbReference>
<dbReference type="Pfam" id="PF15007">
    <property type="entry name" value="CEP44"/>
    <property type="match status" value="1"/>
</dbReference>
<reference evidence="10 11" key="1">
    <citation type="journal article" date="2008" name="Nature">
        <title>The Trichoplax genome and the nature of placozoans.</title>
        <authorList>
            <person name="Srivastava M."/>
            <person name="Begovic E."/>
            <person name="Chapman J."/>
            <person name="Putnam N.H."/>
            <person name="Hellsten U."/>
            <person name="Kawashima T."/>
            <person name="Kuo A."/>
            <person name="Mitros T."/>
            <person name="Salamov A."/>
            <person name="Carpenter M.L."/>
            <person name="Signorovitch A.Y."/>
            <person name="Moreno M.A."/>
            <person name="Kamm K."/>
            <person name="Grimwood J."/>
            <person name="Schmutz J."/>
            <person name="Shapiro H."/>
            <person name="Grigoriev I.V."/>
            <person name="Buss L.W."/>
            <person name="Schierwater B."/>
            <person name="Dellaporta S.L."/>
            <person name="Rokhsar D.S."/>
        </authorList>
    </citation>
    <scope>NUCLEOTIDE SEQUENCE [LARGE SCALE GENOMIC DNA]</scope>
    <source>
        <strain evidence="10 11">Grell-BS-1999</strain>
    </source>
</reference>
<sequence length="139" mass="16053">MKSAIVKTGDIKNNIRILQSLVQRAGFKDRIDYASIAKGIPTAFLPLLHFLLTEYSVELSKYLLDNGFEFFSKNDLRFIEETFKVLRKIFNYKPTISIDQFFTVGFSERKVILTCDLARICIDKNKELTRYLGIVCAIN</sequence>
<dbReference type="CTD" id="6754191"/>
<evidence type="ECO:0000259" key="9">
    <source>
        <dbReference type="Pfam" id="PF15007"/>
    </source>
</evidence>
<evidence type="ECO:0000256" key="8">
    <source>
        <dbReference type="ARBA" id="ARBA00046235"/>
    </source>
</evidence>
<dbReference type="AlphaFoldDB" id="B3RYR5"/>
<dbReference type="PANTHER" id="PTHR31477:SF1">
    <property type="entry name" value="CENTROSOMAL PROTEIN OF 44 KDA"/>
    <property type="match status" value="1"/>
</dbReference>
<dbReference type="GeneID" id="6754191"/>
<accession>B3RYR5</accession>
<dbReference type="STRING" id="10228.B3RYR5"/>
<evidence type="ECO:0000256" key="2">
    <source>
        <dbReference type="ARBA" id="ARBA00004214"/>
    </source>
</evidence>
<dbReference type="InterPro" id="IPR029157">
    <property type="entry name" value="CEP44_CC"/>
</dbReference>
<dbReference type="GO" id="GO:0005814">
    <property type="term" value="C:centriole"/>
    <property type="evidence" value="ECO:0007669"/>
    <property type="project" value="UniProtKB-SubCell"/>
</dbReference>
<evidence type="ECO:0000256" key="5">
    <source>
        <dbReference type="ARBA" id="ARBA00022490"/>
    </source>
</evidence>
<dbReference type="Proteomes" id="UP000009022">
    <property type="component" value="Unassembled WGS sequence"/>
</dbReference>
<dbReference type="KEGG" id="tad:TRIADDRAFT_26095"/>
<dbReference type="OMA" id="CDLARIC"/>
<evidence type="ECO:0000256" key="7">
    <source>
        <dbReference type="ARBA" id="ARBA00023212"/>
    </source>
</evidence>
<comment type="subcellular location">
    <subcellularLocation>
        <location evidence="1">Cytoplasm</location>
        <location evidence="1">Cytoskeleton</location>
        <location evidence="1">Microtubule organizing center</location>
        <location evidence="1">Centrosome</location>
        <location evidence="1">Centriole</location>
    </subcellularLocation>
    <subcellularLocation>
        <location evidence="3">Cytoplasm</location>
        <location evidence="3">Cytoskeleton</location>
        <location evidence="3">Spindle pole</location>
    </subcellularLocation>
    <subcellularLocation>
        <location evidence="2">Midbody</location>
    </subcellularLocation>
</comment>
<evidence type="ECO:0000313" key="10">
    <source>
        <dbReference type="EMBL" id="EDV25088.1"/>
    </source>
</evidence>
<dbReference type="OrthoDB" id="259598at2759"/>
<dbReference type="GO" id="GO:0030496">
    <property type="term" value="C:midbody"/>
    <property type="evidence" value="ECO:0007669"/>
    <property type="project" value="UniProtKB-SubCell"/>
</dbReference>
<evidence type="ECO:0000256" key="6">
    <source>
        <dbReference type="ARBA" id="ARBA00023054"/>
    </source>
</evidence>
<dbReference type="EMBL" id="DS985245">
    <property type="protein sequence ID" value="EDV25088.1"/>
    <property type="molecule type" value="Genomic_DNA"/>
</dbReference>
<name>B3RYR5_TRIAD</name>
<dbReference type="HOGENOM" id="CLU_108267_0_0_1"/>
<gene>
    <name evidence="10" type="ORF">TRIADDRAFT_26095</name>
</gene>
<dbReference type="InParanoid" id="B3RYR5"/>
<keyword evidence="5" id="KW-0963">Cytoplasm</keyword>